<organism evidence="1 2">
    <name type="scientific">Dipteronia sinensis</name>
    <dbReference type="NCBI Taxonomy" id="43782"/>
    <lineage>
        <taxon>Eukaryota</taxon>
        <taxon>Viridiplantae</taxon>
        <taxon>Streptophyta</taxon>
        <taxon>Embryophyta</taxon>
        <taxon>Tracheophyta</taxon>
        <taxon>Spermatophyta</taxon>
        <taxon>Magnoliopsida</taxon>
        <taxon>eudicotyledons</taxon>
        <taxon>Gunneridae</taxon>
        <taxon>Pentapetalae</taxon>
        <taxon>rosids</taxon>
        <taxon>malvids</taxon>
        <taxon>Sapindales</taxon>
        <taxon>Sapindaceae</taxon>
        <taxon>Hippocastanoideae</taxon>
        <taxon>Acereae</taxon>
        <taxon>Dipteronia</taxon>
    </lineage>
</organism>
<comment type="caution">
    <text evidence="1">The sequence shown here is derived from an EMBL/GenBank/DDBJ whole genome shotgun (WGS) entry which is preliminary data.</text>
</comment>
<dbReference type="Proteomes" id="UP001281410">
    <property type="component" value="Unassembled WGS sequence"/>
</dbReference>
<dbReference type="Pfam" id="PF02992">
    <property type="entry name" value="Transposase_21"/>
    <property type="match status" value="1"/>
</dbReference>
<proteinExistence type="predicted"/>
<sequence length="115" mass="13491">MFGIFELEEQLRWHETHKSRDNKMGHPVDSVAWETINRTWQPFASDPRNIRFGLASEGFNPFQDCSSRHSCWSVILAIFNLPPWLCMLKENLMLSLLIPGPKSLEMTLMFSWNHL</sequence>
<dbReference type="EMBL" id="JANJYJ010000004">
    <property type="protein sequence ID" value="KAK3219597.1"/>
    <property type="molecule type" value="Genomic_DNA"/>
</dbReference>
<accession>A0AAE0ALD3</accession>
<protein>
    <submittedName>
        <fullName evidence="1">Uncharacterized protein</fullName>
    </submittedName>
</protein>
<dbReference type="InterPro" id="IPR004242">
    <property type="entry name" value="Transposase_21"/>
</dbReference>
<dbReference type="AlphaFoldDB" id="A0AAE0ALD3"/>
<evidence type="ECO:0000313" key="1">
    <source>
        <dbReference type="EMBL" id="KAK3219597.1"/>
    </source>
</evidence>
<keyword evidence="2" id="KW-1185">Reference proteome</keyword>
<evidence type="ECO:0000313" key="2">
    <source>
        <dbReference type="Proteomes" id="UP001281410"/>
    </source>
</evidence>
<gene>
    <name evidence="1" type="ORF">Dsin_013567</name>
</gene>
<reference evidence="1" key="1">
    <citation type="journal article" date="2023" name="Plant J.">
        <title>Genome sequences and population genomics provide insights into the demographic history, inbreeding, and mutation load of two 'living fossil' tree species of Dipteronia.</title>
        <authorList>
            <person name="Feng Y."/>
            <person name="Comes H.P."/>
            <person name="Chen J."/>
            <person name="Zhu S."/>
            <person name="Lu R."/>
            <person name="Zhang X."/>
            <person name="Li P."/>
            <person name="Qiu J."/>
            <person name="Olsen K.M."/>
            <person name="Qiu Y."/>
        </authorList>
    </citation>
    <scope>NUCLEOTIDE SEQUENCE</scope>
    <source>
        <strain evidence="1">NBL</strain>
    </source>
</reference>
<name>A0AAE0ALD3_9ROSI</name>